<comment type="similarity">
    <text evidence="1">Belongs to the DinB family.</text>
</comment>
<accession>A0A839TNH3</accession>
<keyword evidence="2" id="KW-0479">Metal-binding</keyword>
<sequence>MMKQLIVGDALQELTTTRRVLERLPDERMSWKPHVKSMALGGLATHLINLLNWQVAIFIYPELDLSTVPVRREPLASREDILNEFDANIVKLEKLLAECDEKMLGEEWTLRNGDHIILRQPRAIALRTFGLSHMVHHRAQLGVYLRLLDVPVPGLYGPSADEGKQMN</sequence>
<evidence type="ECO:0000313" key="3">
    <source>
        <dbReference type="EMBL" id="MBB3128151.1"/>
    </source>
</evidence>
<comment type="caution">
    <text evidence="3">The sequence shown here is derived from an EMBL/GenBank/DDBJ whole genome shotgun (WGS) entry which is preliminary data.</text>
</comment>
<dbReference type="Pfam" id="PF05163">
    <property type="entry name" value="DinB"/>
    <property type="match status" value="1"/>
</dbReference>
<name>A0A839TNH3_9BACL</name>
<dbReference type="EMBL" id="JACHXJ010000002">
    <property type="protein sequence ID" value="MBB3128151.1"/>
    <property type="molecule type" value="Genomic_DNA"/>
</dbReference>
<dbReference type="AlphaFoldDB" id="A0A839TNH3"/>
<evidence type="ECO:0000256" key="1">
    <source>
        <dbReference type="ARBA" id="ARBA00008635"/>
    </source>
</evidence>
<reference evidence="3 4" key="1">
    <citation type="submission" date="2020-08" db="EMBL/GenBank/DDBJ databases">
        <title>Genomic Encyclopedia of Type Strains, Phase III (KMG-III): the genomes of soil and plant-associated and newly described type strains.</title>
        <authorList>
            <person name="Whitman W."/>
        </authorList>
    </citation>
    <scope>NUCLEOTIDE SEQUENCE [LARGE SCALE GENOMIC DNA]</scope>
    <source>
        <strain evidence="3 4">CECT 5831</strain>
    </source>
</reference>
<protein>
    <recommendedName>
        <fullName evidence="5">Damage-inducible protein DinB</fullName>
    </recommendedName>
</protein>
<evidence type="ECO:0000256" key="2">
    <source>
        <dbReference type="ARBA" id="ARBA00022723"/>
    </source>
</evidence>
<dbReference type="RefSeq" id="WP_183582355.1">
    <property type="nucleotide sequence ID" value="NZ_JACHXJ010000002.1"/>
</dbReference>
<dbReference type="SUPFAM" id="SSF109854">
    <property type="entry name" value="DinB/YfiT-like putative metalloenzymes"/>
    <property type="match status" value="1"/>
</dbReference>
<evidence type="ECO:0000313" key="4">
    <source>
        <dbReference type="Proteomes" id="UP000517523"/>
    </source>
</evidence>
<dbReference type="GO" id="GO:0046872">
    <property type="term" value="F:metal ion binding"/>
    <property type="evidence" value="ECO:0007669"/>
    <property type="project" value="UniProtKB-KW"/>
</dbReference>
<dbReference type="InterPro" id="IPR034660">
    <property type="entry name" value="DinB/YfiT-like"/>
</dbReference>
<organism evidence="3 4">
    <name type="scientific">Paenibacillus rhizosphaerae</name>
    <dbReference type="NCBI Taxonomy" id="297318"/>
    <lineage>
        <taxon>Bacteria</taxon>
        <taxon>Bacillati</taxon>
        <taxon>Bacillota</taxon>
        <taxon>Bacilli</taxon>
        <taxon>Bacillales</taxon>
        <taxon>Paenibacillaceae</taxon>
        <taxon>Paenibacillus</taxon>
    </lineage>
</organism>
<dbReference type="InterPro" id="IPR007837">
    <property type="entry name" value="DinB"/>
</dbReference>
<gene>
    <name evidence="3" type="ORF">FHS19_002805</name>
</gene>
<dbReference type="Gene3D" id="1.20.120.450">
    <property type="entry name" value="dinb family like domain"/>
    <property type="match status" value="1"/>
</dbReference>
<proteinExistence type="inferred from homology"/>
<evidence type="ECO:0008006" key="5">
    <source>
        <dbReference type="Google" id="ProtNLM"/>
    </source>
</evidence>
<dbReference type="Proteomes" id="UP000517523">
    <property type="component" value="Unassembled WGS sequence"/>
</dbReference>